<evidence type="ECO:0000313" key="2">
    <source>
        <dbReference type="EMBL" id="TMQ65588.1"/>
    </source>
</evidence>
<gene>
    <name evidence="2" type="ORF">E6K79_04460</name>
</gene>
<sequence length="446" mass="47195">MRLLAGILLGAILASPAGAQTLDARRLGMGMVATSDNGASTTANVAFRAVPKGTGWGSIPLPLGIIQYLSDHPSFDPNDSDFNVFSILDLVANPPMTLKLSDPGNVSSDISIFVAKDSLQVDLADVRKAIPKESMKFGGVYHLFGIGKSFGAFFVQFSPLVHVRNEISLSDKFRRALRDAEPFTSNTRYGIKDDGVAQAALAYQVGYAVRAFHAAHAESASADPRRNGGTAIYVGAAPKYLMGLAYGQIISNAGVTTGDTLFGSSNPVAVDMAGLTRHAAVGGEGGMGHGLGADLGTVLYWRNFELGVGVTDVGSTIHWSTSRNLLTYDDSLNQFTNVKVAQNAGFSSRIPSTATFNLAKRMGPTTLAADVVRNELFTGIHMGAETWLGRVALRGGTYRDSNDRWQFTGGTGLRFGGIGLDTAVGTNQRNTQEARAVELCASVTLY</sequence>
<accession>A0A538TPQ3</accession>
<name>A0A538TPQ3_UNCEI</name>
<evidence type="ECO:0000313" key="3">
    <source>
        <dbReference type="Proteomes" id="UP000317691"/>
    </source>
</evidence>
<protein>
    <recommendedName>
        <fullName evidence="4">DUF5723 domain-containing protein</fullName>
    </recommendedName>
</protein>
<evidence type="ECO:0008006" key="4">
    <source>
        <dbReference type="Google" id="ProtNLM"/>
    </source>
</evidence>
<dbReference type="EMBL" id="VBOZ01000012">
    <property type="protein sequence ID" value="TMQ65588.1"/>
    <property type="molecule type" value="Genomic_DNA"/>
</dbReference>
<comment type="caution">
    <text evidence="2">The sequence shown here is derived from an EMBL/GenBank/DDBJ whole genome shotgun (WGS) entry which is preliminary data.</text>
</comment>
<reference evidence="2 3" key="1">
    <citation type="journal article" date="2019" name="Nat. Microbiol.">
        <title>Mediterranean grassland soil C-N compound turnover is dependent on rainfall and depth, and is mediated by genomically divergent microorganisms.</title>
        <authorList>
            <person name="Diamond S."/>
            <person name="Andeer P.F."/>
            <person name="Li Z."/>
            <person name="Crits-Christoph A."/>
            <person name="Burstein D."/>
            <person name="Anantharaman K."/>
            <person name="Lane K.R."/>
            <person name="Thomas B.C."/>
            <person name="Pan C."/>
            <person name="Northen T.R."/>
            <person name="Banfield J.F."/>
        </authorList>
    </citation>
    <scope>NUCLEOTIDE SEQUENCE [LARGE SCALE GENOMIC DNA]</scope>
    <source>
        <strain evidence="2">WS_9</strain>
    </source>
</reference>
<organism evidence="2 3">
    <name type="scientific">Eiseniibacteriota bacterium</name>
    <dbReference type="NCBI Taxonomy" id="2212470"/>
    <lineage>
        <taxon>Bacteria</taxon>
        <taxon>Candidatus Eiseniibacteriota</taxon>
    </lineage>
</organism>
<evidence type="ECO:0000256" key="1">
    <source>
        <dbReference type="SAM" id="SignalP"/>
    </source>
</evidence>
<dbReference type="Proteomes" id="UP000317691">
    <property type="component" value="Unassembled WGS sequence"/>
</dbReference>
<keyword evidence="1" id="KW-0732">Signal</keyword>
<dbReference type="AlphaFoldDB" id="A0A538TPQ3"/>
<feature type="chain" id="PRO_5021953036" description="DUF5723 domain-containing protein" evidence="1">
    <location>
        <begin position="20"/>
        <end position="446"/>
    </location>
</feature>
<proteinExistence type="predicted"/>
<feature type="signal peptide" evidence="1">
    <location>
        <begin position="1"/>
        <end position="19"/>
    </location>
</feature>